<dbReference type="SUPFAM" id="SSF51735">
    <property type="entry name" value="NAD(P)-binding Rossmann-fold domains"/>
    <property type="match status" value="1"/>
</dbReference>
<evidence type="ECO:0000313" key="3">
    <source>
        <dbReference type="Proteomes" id="UP000612361"/>
    </source>
</evidence>
<dbReference type="AlphaFoldDB" id="A0A923L051"/>
<name>A0A923L051_9BURK</name>
<dbReference type="PANTHER" id="PTHR47129:SF1">
    <property type="entry name" value="NMRA-LIKE DOMAIN-CONTAINING PROTEIN"/>
    <property type="match status" value="1"/>
</dbReference>
<keyword evidence="3" id="KW-1185">Reference proteome</keyword>
<gene>
    <name evidence="2" type="ORF">H8K47_12875</name>
</gene>
<dbReference type="Gene3D" id="3.40.50.720">
    <property type="entry name" value="NAD(P)-binding Rossmann-like Domain"/>
    <property type="match status" value="1"/>
</dbReference>
<dbReference type="InterPro" id="IPR008030">
    <property type="entry name" value="NmrA-like"/>
</dbReference>
<organism evidence="2 3">
    <name type="scientific">Undibacterium rugosum</name>
    <dbReference type="NCBI Taxonomy" id="2762291"/>
    <lineage>
        <taxon>Bacteria</taxon>
        <taxon>Pseudomonadati</taxon>
        <taxon>Pseudomonadota</taxon>
        <taxon>Betaproteobacteria</taxon>
        <taxon>Burkholderiales</taxon>
        <taxon>Oxalobacteraceae</taxon>
        <taxon>Undibacterium</taxon>
    </lineage>
</organism>
<accession>A0A923L051</accession>
<evidence type="ECO:0000259" key="1">
    <source>
        <dbReference type="Pfam" id="PF05368"/>
    </source>
</evidence>
<dbReference type="Proteomes" id="UP000612361">
    <property type="component" value="Unassembled WGS sequence"/>
</dbReference>
<reference evidence="2" key="1">
    <citation type="submission" date="2020-08" db="EMBL/GenBank/DDBJ databases">
        <title>Novel species isolated from subtropical streams in China.</title>
        <authorList>
            <person name="Lu H."/>
        </authorList>
    </citation>
    <scope>NUCLEOTIDE SEQUENCE</scope>
    <source>
        <strain evidence="2">CY7W</strain>
    </source>
</reference>
<dbReference type="Pfam" id="PF05368">
    <property type="entry name" value="NmrA"/>
    <property type="match status" value="1"/>
</dbReference>
<dbReference type="InterPro" id="IPR052718">
    <property type="entry name" value="NmrA-type_oxidoreductase"/>
</dbReference>
<feature type="domain" description="NmrA-like" evidence="1">
    <location>
        <begin position="2"/>
        <end position="239"/>
    </location>
</feature>
<comment type="caution">
    <text evidence="2">The sequence shown here is derived from an EMBL/GenBank/DDBJ whole genome shotgun (WGS) entry which is preliminary data.</text>
</comment>
<proteinExistence type="predicted"/>
<dbReference type="RefSeq" id="WP_186881822.1">
    <property type="nucleotide sequence ID" value="NZ_JACOGG010000013.1"/>
</dbReference>
<dbReference type="PANTHER" id="PTHR47129">
    <property type="entry name" value="QUINONE OXIDOREDUCTASE 2"/>
    <property type="match status" value="1"/>
</dbReference>
<protein>
    <submittedName>
        <fullName evidence="2">SDR family oxidoreductase</fullName>
    </submittedName>
</protein>
<sequence>MTIAITAANGQLGRLVIQHLSTRVTNSDILALVRSPEKATDLGVAVKAADYSSDATTLQLALTGVDTLLLISGNELGQRVAQHRNVIDAAKLAGVRHLVYTSLLHADRSSLNLAPEHVETEQLIKASGLSYTILRNGWYAENYTGNLAPAIAHGALVGSAADGKLSLAPRADYAEAAAIVLANPAAHAERSYELAGDSAPTMAGIAQEISAQTGKTIPYHSLPEQEFAAILLQAGLPEVWANGIAGWDVEAAKGVLFDDSKQLSALLGRPTTPLSDYVRAALAAVGVV</sequence>
<evidence type="ECO:0000313" key="2">
    <source>
        <dbReference type="EMBL" id="MBC3936261.1"/>
    </source>
</evidence>
<dbReference type="CDD" id="cd05269">
    <property type="entry name" value="TMR_SDR_a"/>
    <property type="match status" value="1"/>
</dbReference>
<dbReference type="InterPro" id="IPR036291">
    <property type="entry name" value="NAD(P)-bd_dom_sf"/>
</dbReference>
<dbReference type="EMBL" id="JACOGG010000013">
    <property type="protein sequence ID" value="MBC3936261.1"/>
    <property type="molecule type" value="Genomic_DNA"/>
</dbReference>
<dbReference type="Gene3D" id="3.90.25.10">
    <property type="entry name" value="UDP-galactose 4-epimerase, domain 1"/>
    <property type="match status" value="1"/>
</dbReference>